<feature type="region of interest" description="Disordered" evidence="1">
    <location>
        <begin position="72"/>
        <end position="123"/>
    </location>
</feature>
<sequence>MMPHRSRHIRVMLALASISGAIPFPTRDLDSTLDLGRIYSHETLDTHTSAPARHVDVNLSSNGVEARTVALDGHESVKRDARGHHTRSLAKDKKRWRDAGEKLDGGELSPHGADSTLRGRAAQ</sequence>
<protein>
    <submittedName>
        <fullName evidence="3">Uncharacterized protein</fullName>
    </submittedName>
</protein>
<reference evidence="3 4" key="1">
    <citation type="submission" date="2024-02" db="EMBL/GenBank/DDBJ databases">
        <title>First draft genome assembly of two strains of Seiridium cardinale.</title>
        <authorList>
            <person name="Emiliani G."/>
            <person name="Scali E."/>
        </authorList>
    </citation>
    <scope>NUCLEOTIDE SEQUENCE [LARGE SCALE GENOMIC DNA]</scope>
    <source>
        <strain evidence="3 4">BM-138-000479</strain>
    </source>
</reference>
<keyword evidence="2" id="KW-0732">Signal</keyword>
<evidence type="ECO:0000256" key="2">
    <source>
        <dbReference type="SAM" id="SignalP"/>
    </source>
</evidence>
<feature type="signal peptide" evidence="2">
    <location>
        <begin position="1"/>
        <end position="23"/>
    </location>
</feature>
<gene>
    <name evidence="3" type="ORF">SCAR479_03978</name>
</gene>
<name>A0ABR2XZN5_9PEZI</name>
<comment type="caution">
    <text evidence="3">The sequence shown here is derived from an EMBL/GenBank/DDBJ whole genome shotgun (WGS) entry which is preliminary data.</text>
</comment>
<keyword evidence="4" id="KW-1185">Reference proteome</keyword>
<evidence type="ECO:0000256" key="1">
    <source>
        <dbReference type="SAM" id="MobiDB-lite"/>
    </source>
</evidence>
<dbReference type="EMBL" id="JARVKM010000012">
    <property type="protein sequence ID" value="KAK9779111.1"/>
    <property type="molecule type" value="Genomic_DNA"/>
</dbReference>
<evidence type="ECO:0000313" key="4">
    <source>
        <dbReference type="Proteomes" id="UP001465668"/>
    </source>
</evidence>
<feature type="compositionally biased region" description="Basic and acidic residues" evidence="1">
    <location>
        <begin position="89"/>
        <end position="105"/>
    </location>
</feature>
<dbReference type="Proteomes" id="UP001465668">
    <property type="component" value="Unassembled WGS sequence"/>
</dbReference>
<feature type="chain" id="PRO_5046499012" evidence="2">
    <location>
        <begin position="24"/>
        <end position="123"/>
    </location>
</feature>
<proteinExistence type="predicted"/>
<organism evidence="3 4">
    <name type="scientific">Seiridium cardinale</name>
    <dbReference type="NCBI Taxonomy" id="138064"/>
    <lineage>
        <taxon>Eukaryota</taxon>
        <taxon>Fungi</taxon>
        <taxon>Dikarya</taxon>
        <taxon>Ascomycota</taxon>
        <taxon>Pezizomycotina</taxon>
        <taxon>Sordariomycetes</taxon>
        <taxon>Xylariomycetidae</taxon>
        <taxon>Amphisphaeriales</taxon>
        <taxon>Sporocadaceae</taxon>
        <taxon>Seiridium</taxon>
    </lineage>
</organism>
<accession>A0ABR2XZN5</accession>
<evidence type="ECO:0000313" key="3">
    <source>
        <dbReference type="EMBL" id="KAK9779111.1"/>
    </source>
</evidence>